<dbReference type="InterPro" id="IPR007052">
    <property type="entry name" value="CS_dom"/>
</dbReference>
<proteinExistence type="predicted"/>
<dbReference type="AlphaFoldDB" id="A0AAD5Q7H9"/>
<comment type="caution">
    <text evidence="2">The sequence shown here is derived from an EMBL/GenBank/DDBJ whole genome shotgun (WGS) entry which is preliminary data.</text>
</comment>
<dbReference type="PANTHER" id="PTHR13164">
    <property type="entry name" value="CALICYLIN BINDING PROTEIN"/>
    <property type="match status" value="1"/>
</dbReference>
<evidence type="ECO:0000313" key="2">
    <source>
        <dbReference type="EMBL" id="KAJ0395491.1"/>
    </source>
</evidence>
<protein>
    <recommendedName>
        <fullName evidence="1">CS domain-containing protein</fullName>
    </recommendedName>
</protein>
<keyword evidence="3" id="KW-1185">Reference proteome</keyword>
<dbReference type="InterPro" id="IPR008978">
    <property type="entry name" value="HSP20-like_chaperone"/>
</dbReference>
<dbReference type="EMBL" id="JAKCXM010000342">
    <property type="protein sequence ID" value="KAJ0395491.1"/>
    <property type="molecule type" value="Genomic_DNA"/>
</dbReference>
<dbReference type="Gene3D" id="2.60.40.790">
    <property type="match status" value="1"/>
</dbReference>
<name>A0AAD5Q7H9_PYTIN</name>
<dbReference type="SUPFAM" id="SSF49764">
    <property type="entry name" value="HSP20-like chaperones"/>
    <property type="match status" value="1"/>
</dbReference>
<feature type="domain" description="CS" evidence="1">
    <location>
        <begin position="73"/>
        <end position="163"/>
    </location>
</feature>
<dbReference type="Proteomes" id="UP001209570">
    <property type="component" value="Unassembled WGS sequence"/>
</dbReference>
<dbReference type="InterPro" id="IPR052289">
    <property type="entry name" value="Calcyclin-binding_UBL-bridge"/>
</dbReference>
<sequence length="166" mass="19072">MTSAEDTKASAEAVTEPVDLSALHSNIQTKGQNSYYYAHKPRDGVEVHEWDGKAAPRLLKKEEFNTQEVEHVESITTYAWADGKKKVSIYVTLENIGEHPEELIDVQWTSSTLTVRVLKYQGKTRVLSMKLYDEISDVKTKRKENQLVLLLHKAKEFSWYSLKKDN</sequence>
<gene>
    <name evidence="2" type="ORF">P43SY_002463</name>
</gene>
<dbReference type="Pfam" id="PF04969">
    <property type="entry name" value="CS"/>
    <property type="match status" value="1"/>
</dbReference>
<evidence type="ECO:0000259" key="1">
    <source>
        <dbReference type="PROSITE" id="PS51203"/>
    </source>
</evidence>
<dbReference type="PROSITE" id="PS51203">
    <property type="entry name" value="CS"/>
    <property type="match status" value="1"/>
</dbReference>
<dbReference type="GO" id="GO:0005634">
    <property type="term" value="C:nucleus"/>
    <property type="evidence" value="ECO:0007669"/>
    <property type="project" value="TreeGrafter"/>
</dbReference>
<evidence type="ECO:0000313" key="3">
    <source>
        <dbReference type="Proteomes" id="UP001209570"/>
    </source>
</evidence>
<reference evidence="2" key="1">
    <citation type="submission" date="2021-12" db="EMBL/GenBank/DDBJ databases">
        <title>Prjna785345.</title>
        <authorList>
            <person name="Rujirawat T."/>
            <person name="Krajaejun T."/>
        </authorList>
    </citation>
    <scope>NUCLEOTIDE SEQUENCE</scope>
    <source>
        <strain evidence="2">Pi057C3</strain>
    </source>
</reference>
<dbReference type="PANTHER" id="PTHR13164:SF6">
    <property type="entry name" value="CS DOMAIN-CONTAINING PROTEIN"/>
    <property type="match status" value="1"/>
</dbReference>
<accession>A0AAD5Q7H9</accession>
<organism evidence="2 3">
    <name type="scientific">Pythium insidiosum</name>
    <name type="common">Pythiosis disease agent</name>
    <dbReference type="NCBI Taxonomy" id="114742"/>
    <lineage>
        <taxon>Eukaryota</taxon>
        <taxon>Sar</taxon>
        <taxon>Stramenopiles</taxon>
        <taxon>Oomycota</taxon>
        <taxon>Peronosporomycetes</taxon>
        <taxon>Pythiales</taxon>
        <taxon>Pythiaceae</taxon>
        <taxon>Pythium</taxon>
    </lineage>
</organism>